<dbReference type="RefSeq" id="WP_156806034.1">
    <property type="nucleotide sequence ID" value="NZ_JBHSOJ010000023.1"/>
</dbReference>
<evidence type="ECO:0000256" key="1">
    <source>
        <dbReference type="ARBA" id="ARBA00009865"/>
    </source>
</evidence>
<evidence type="ECO:0000259" key="5">
    <source>
        <dbReference type="Pfam" id="PF17851"/>
    </source>
</evidence>
<dbReference type="Proteomes" id="UP001596110">
    <property type="component" value="Unassembled WGS sequence"/>
</dbReference>
<dbReference type="Gene3D" id="2.60.120.200">
    <property type="match status" value="1"/>
</dbReference>
<comment type="caution">
    <text evidence="6">The sequence shown here is derived from an EMBL/GenBank/DDBJ whole genome shotgun (WGS) entry which is preliminary data.</text>
</comment>
<evidence type="ECO:0000313" key="7">
    <source>
        <dbReference type="Proteomes" id="UP001596110"/>
    </source>
</evidence>
<evidence type="ECO:0000256" key="4">
    <source>
        <dbReference type="RuleBase" id="RU361187"/>
    </source>
</evidence>
<keyword evidence="3 4" id="KW-0326">Glycosidase</keyword>
<feature type="domain" description="Beta-xylosidase C-terminal Concanavalin A-like" evidence="5">
    <location>
        <begin position="317"/>
        <end position="534"/>
    </location>
</feature>
<dbReference type="InterPro" id="IPR051795">
    <property type="entry name" value="Glycosyl_Hydrlase_43"/>
</dbReference>
<dbReference type="InterPro" id="IPR041542">
    <property type="entry name" value="GH43_C2"/>
</dbReference>
<keyword evidence="2 4" id="KW-0378">Hydrolase</keyword>
<gene>
    <name evidence="6" type="ORF">ACFPQ3_08815</name>
</gene>
<dbReference type="SUPFAM" id="SSF49899">
    <property type="entry name" value="Concanavalin A-like lectins/glucanases"/>
    <property type="match status" value="1"/>
</dbReference>
<dbReference type="InterPro" id="IPR006710">
    <property type="entry name" value="Glyco_hydro_43"/>
</dbReference>
<dbReference type="Pfam" id="PF17851">
    <property type="entry name" value="GH43_C2"/>
    <property type="match status" value="1"/>
</dbReference>
<name>A0ABW0UHL5_9STRE</name>
<dbReference type="SUPFAM" id="SSF75005">
    <property type="entry name" value="Arabinanase/levansucrase/invertase"/>
    <property type="match status" value="1"/>
</dbReference>
<dbReference type="PANTHER" id="PTHR42812:SF5">
    <property type="entry name" value="ENDO-ARABINASE"/>
    <property type="match status" value="1"/>
</dbReference>
<sequence length="536" mass="59968">MVTVTNPIISGFYPDPSICRVDEDYYLVCSSFELYPGIPIFHSKDLANWELIGHALTVDNDFYVRANSYTGGVMAPTIRYHNGLFYIIVMNYSIEQNIIVTAEHPSGPWSTPHLLPDVPGIDASLFFDDDDKAYIIGTIEEDGKRYLYLNEFELAGMSCIGERHLIWDSALRNASAPEAPHLYKRGGYYYLVIAEGGTEYFHAVTVARSKVINGWYEGYAGNPILTHRHLGKQAAITNIGHADLVEATNGSWYAVMLGSRPVGGYYKNLGRETFLCPVTWEDDWPLLASETGKVESTYELDLPEFKVKSFDNPFIADFSNKTLAPELVFWGTPYQSFWTLENNALYLACLPRPAGRQMISLSEDAPDAQYHDNFAFIGCRQRHDSYEVETQLSFTPQDKEAAGLLILQGNNHHYRLEKVQENGLSFVQVVRCTTQIDVPIYRPHFKSYTSEEVLAKQEVARGNLSLKIVQNKQTIDFYVGTNTDSWSCILSGADGSVLGPSSLNGMTGVTLGMFATANGKESENKATFTTFAYQGK</sequence>
<organism evidence="6 7">
    <name type="scientific">Streptococcus caledonicus</name>
    <dbReference type="NCBI Taxonomy" id="2614158"/>
    <lineage>
        <taxon>Bacteria</taxon>
        <taxon>Bacillati</taxon>
        <taxon>Bacillota</taxon>
        <taxon>Bacilli</taxon>
        <taxon>Lactobacillales</taxon>
        <taxon>Streptococcaceae</taxon>
        <taxon>Streptococcus</taxon>
    </lineage>
</organism>
<comment type="similarity">
    <text evidence="1 4">Belongs to the glycosyl hydrolase 43 family.</text>
</comment>
<dbReference type="GO" id="GO:0016787">
    <property type="term" value="F:hydrolase activity"/>
    <property type="evidence" value="ECO:0007669"/>
    <property type="project" value="UniProtKB-KW"/>
</dbReference>
<proteinExistence type="inferred from homology"/>
<dbReference type="InterPro" id="IPR013320">
    <property type="entry name" value="ConA-like_dom_sf"/>
</dbReference>
<evidence type="ECO:0000256" key="3">
    <source>
        <dbReference type="ARBA" id="ARBA00023295"/>
    </source>
</evidence>
<keyword evidence="7" id="KW-1185">Reference proteome</keyword>
<dbReference type="PANTHER" id="PTHR42812">
    <property type="entry name" value="BETA-XYLOSIDASE"/>
    <property type="match status" value="1"/>
</dbReference>
<dbReference type="Gene3D" id="2.115.10.20">
    <property type="entry name" value="Glycosyl hydrolase domain, family 43"/>
    <property type="match status" value="1"/>
</dbReference>
<evidence type="ECO:0000313" key="6">
    <source>
        <dbReference type="EMBL" id="MFC5631660.1"/>
    </source>
</evidence>
<dbReference type="EMBL" id="JBHSOJ010000023">
    <property type="protein sequence ID" value="MFC5631660.1"/>
    <property type="molecule type" value="Genomic_DNA"/>
</dbReference>
<reference evidence="7" key="1">
    <citation type="journal article" date="2019" name="Int. J. Syst. Evol. Microbiol.">
        <title>The Global Catalogue of Microorganisms (GCM) 10K type strain sequencing project: providing services to taxonomists for standard genome sequencing and annotation.</title>
        <authorList>
            <consortium name="The Broad Institute Genomics Platform"/>
            <consortium name="The Broad Institute Genome Sequencing Center for Infectious Disease"/>
            <person name="Wu L."/>
            <person name="Ma J."/>
        </authorList>
    </citation>
    <scope>NUCLEOTIDE SEQUENCE [LARGE SCALE GENOMIC DNA]</scope>
    <source>
        <strain evidence="7">DT43</strain>
    </source>
</reference>
<accession>A0ABW0UHL5</accession>
<dbReference type="Pfam" id="PF04616">
    <property type="entry name" value="Glyco_hydro_43"/>
    <property type="match status" value="1"/>
</dbReference>
<evidence type="ECO:0000256" key="2">
    <source>
        <dbReference type="ARBA" id="ARBA00022801"/>
    </source>
</evidence>
<dbReference type="InterPro" id="IPR023296">
    <property type="entry name" value="Glyco_hydro_beta-prop_sf"/>
</dbReference>
<protein>
    <submittedName>
        <fullName evidence="6">Glycoside hydrolase family 43 protein</fullName>
    </submittedName>
</protein>
<dbReference type="CDD" id="cd18617">
    <property type="entry name" value="GH43_XynB-like"/>
    <property type="match status" value="1"/>
</dbReference>